<dbReference type="PANTHER" id="PTHR46082">
    <property type="entry name" value="ATP/GTP-BINDING PROTEIN-RELATED"/>
    <property type="match status" value="1"/>
</dbReference>
<dbReference type="InterPro" id="IPR027417">
    <property type="entry name" value="P-loop_NTPase"/>
</dbReference>
<dbReference type="PANTHER" id="PTHR46082:SF11">
    <property type="entry name" value="AAA+ ATPASE DOMAIN-CONTAINING PROTEIN-RELATED"/>
    <property type="match status" value="1"/>
</dbReference>
<dbReference type="Gene3D" id="3.40.50.1580">
    <property type="entry name" value="Nucleoside phosphorylase domain"/>
    <property type="match status" value="1"/>
</dbReference>
<evidence type="ECO:0000313" key="5">
    <source>
        <dbReference type="Proteomes" id="UP000767238"/>
    </source>
</evidence>
<dbReference type="EMBL" id="JAHFYH010000005">
    <property type="protein sequence ID" value="KAH0232278.1"/>
    <property type="molecule type" value="Genomic_DNA"/>
</dbReference>
<organism evidence="4 5">
    <name type="scientific">Aureobasidium melanogenum</name>
    <name type="common">Aureobasidium pullulans var. melanogenum</name>
    <dbReference type="NCBI Taxonomy" id="46634"/>
    <lineage>
        <taxon>Eukaryota</taxon>
        <taxon>Fungi</taxon>
        <taxon>Dikarya</taxon>
        <taxon>Ascomycota</taxon>
        <taxon>Pezizomycotina</taxon>
        <taxon>Dothideomycetes</taxon>
        <taxon>Dothideomycetidae</taxon>
        <taxon>Dothideales</taxon>
        <taxon>Saccotheciaceae</taxon>
        <taxon>Aureobasidium</taxon>
    </lineage>
</organism>
<evidence type="ECO:0000259" key="3">
    <source>
        <dbReference type="Pfam" id="PF24883"/>
    </source>
</evidence>
<comment type="caution">
    <text evidence="4">The sequence shown here is derived from an EMBL/GenBank/DDBJ whole genome shotgun (WGS) entry which is preliminary data.</text>
</comment>
<dbReference type="GO" id="GO:0003824">
    <property type="term" value="F:catalytic activity"/>
    <property type="evidence" value="ECO:0007669"/>
    <property type="project" value="InterPro"/>
</dbReference>
<feature type="domain" description="Nephrocystin 3-like N-terminal" evidence="3">
    <location>
        <begin position="370"/>
        <end position="458"/>
    </location>
</feature>
<dbReference type="SUPFAM" id="SSF53167">
    <property type="entry name" value="Purine and uridine phosphorylases"/>
    <property type="match status" value="1"/>
</dbReference>
<keyword evidence="1" id="KW-0677">Repeat</keyword>
<evidence type="ECO:0000313" key="4">
    <source>
        <dbReference type="EMBL" id="KAH0232278.1"/>
    </source>
</evidence>
<feature type="domain" description="Nucleoside phosphorylase" evidence="2">
    <location>
        <begin position="21"/>
        <end position="298"/>
    </location>
</feature>
<evidence type="ECO:0000259" key="2">
    <source>
        <dbReference type="Pfam" id="PF01048"/>
    </source>
</evidence>
<feature type="non-terminal residue" evidence="4">
    <location>
        <position position="1"/>
    </location>
</feature>
<dbReference type="OrthoDB" id="1577640at2759"/>
<gene>
    <name evidence="4" type="ORF">KCV03_g1182</name>
</gene>
<name>A0A9P8GNP4_AURME</name>
<dbReference type="InterPro" id="IPR000845">
    <property type="entry name" value="Nucleoside_phosphorylase_d"/>
</dbReference>
<dbReference type="InterPro" id="IPR053137">
    <property type="entry name" value="NLR-like"/>
</dbReference>
<dbReference type="Pfam" id="PF01048">
    <property type="entry name" value="PNP_UDP_1"/>
    <property type="match status" value="1"/>
</dbReference>
<reference evidence="4" key="2">
    <citation type="submission" date="2021-08" db="EMBL/GenBank/DDBJ databases">
        <authorList>
            <person name="Gostincar C."/>
            <person name="Sun X."/>
            <person name="Song Z."/>
            <person name="Gunde-Cimerman N."/>
        </authorList>
    </citation>
    <scope>NUCLEOTIDE SEQUENCE</scope>
    <source>
        <strain evidence="4">EXF-8016</strain>
    </source>
</reference>
<proteinExistence type="predicted"/>
<dbReference type="GO" id="GO:0009116">
    <property type="term" value="P:nucleoside metabolic process"/>
    <property type="evidence" value="ECO:0007669"/>
    <property type="project" value="InterPro"/>
</dbReference>
<reference evidence="4" key="1">
    <citation type="journal article" date="2021" name="J Fungi (Basel)">
        <title>Virulence traits and population genomics of the black yeast Aureobasidium melanogenum.</title>
        <authorList>
            <person name="Cernosa A."/>
            <person name="Sun X."/>
            <person name="Gostincar C."/>
            <person name="Fang C."/>
            <person name="Gunde-Cimerman N."/>
            <person name="Song Z."/>
        </authorList>
    </citation>
    <scope>NUCLEOTIDE SEQUENCE</scope>
    <source>
        <strain evidence="4">EXF-8016</strain>
    </source>
</reference>
<sequence>MSVGQASTPSTREGYSSEDYEIGIICALPIELAAVLGMLDEEHPRLPQNPNDSNLYYLGRTGDHNIVITCLPAGRIGLVSAARVAMQMQISFACIQKGLMVGIGGGVPSEQHDIRLGDIVVSQPTGQYGGVVQYDFGKTHPGGVFERTGSLCPPPDVLLAALNGVKVSQLTNRFSIAAHLSSLAERLPDYKFPSQLSDDLYHPEHLHKGGQSCCGCGTENRIRREPRSNRLLPVVHYGTIASGDRVMKDAIERDKISQSLGGILCFEMEAAALMIDFRCLVIRGISDYSDSHKNDGWQKYAAAVAAAYAKELLNHLPPAQPTLLHRIPRDADSEYQKLNRTTDQEILNWLSSSRVAMIQDMTRNDRVKNSGEWLLHDSRYKDWFYSGGLIWLHGTPGCGKSVLSSKIIDDLTERYKSYSNFRVVYWYFLEDPSKYICLSRIVRCIQVNVAETLRVLLRKGPRQAISKEVMHAMASNSAGAEIIYVLLTEDLASITITEELVQAAVHNKLNPGVIEVLVKFRAHEIPISFLTLLAIGRRSTLALQSLVNSPGYMELDMDPILTQPECFYATKELIDLGLQIPLDTTLIKILAGSPNGTQMMKLLLETQVMEHPLTALDAIIVAKNFDPETLDLLLKHGKNDEDFVRAWKEARGVFHLIY</sequence>
<accession>A0A9P8GNP4</accession>
<dbReference type="Gene3D" id="3.40.50.300">
    <property type="entry name" value="P-loop containing nucleotide triphosphate hydrolases"/>
    <property type="match status" value="1"/>
</dbReference>
<dbReference type="InterPro" id="IPR056884">
    <property type="entry name" value="NPHP3-like_N"/>
</dbReference>
<dbReference type="SUPFAM" id="SSF52540">
    <property type="entry name" value="P-loop containing nucleoside triphosphate hydrolases"/>
    <property type="match status" value="1"/>
</dbReference>
<dbReference type="Pfam" id="PF24883">
    <property type="entry name" value="NPHP3_N"/>
    <property type="match status" value="1"/>
</dbReference>
<protein>
    <submittedName>
        <fullName evidence="4">Purine and uridine phosphorylase</fullName>
    </submittedName>
</protein>
<dbReference type="AlphaFoldDB" id="A0A9P8GNP4"/>
<dbReference type="Proteomes" id="UP000767238">
    <property type="component" value="Unassembled WGS sequence"/>
</dbReference>
<evidence type="ECO:0000256" key="1">
    <source>
        <dbReference type="ARBA" id="ARBA00022737"/>
    </source>
</evidence>
<dbReference type="InterPro" id="IPR035994">
    <property type="entry name" value="Nucleoside_phosphorylase_sf"/>
</dbReference>